<reference evidence="1" key="1">
    <citation type="submission" date="2022-04" db="EMBL/GenBank/DDBJ databases">
        <title>Roseibium sp. CAU 1639 isolated from mud.</title>
        <authorList>
            <person name="Kim W."/>
        </authorList>
    </citation>
    <scope>NUCLEOTIDE SEQUENCE</scope>
    <source>
        <strain evidence="1">CAU 1639</strain>
    </source>
</reference>
<dbReference type="RefSeq" id="WP_248158258.1">
    <property type="nucleotide sequence ID" value="NZ_JALNMJ010000022.1"/>
</dbReference>
<evidence type="ECO:0000313" key="2">
    <source>
        <dbReference type="Proteomes" id="UP001431221"/>
    </source>
</evidence>
<name>A0ABT0H0J0_9HYPH</name>
<dbReference type="Proteomes" id="UP001431221">
    <property type="component" value="Unassembled WGS sequence"/>
</dbReference>
<sequence>MSEQTERFVIKRGAEKALPNPCLRRSVLMALAEAHRAGPLRIETRVLAERTGLGLYQLWQVLMDLHRRKYLQAGNIGGLMTVVFPFDFPPDHPAYVHVSPDSTKEAAE</sequence>
<proteinExistence type="predicted"/>
<gene>
    <name evidence="1" type="ORF">M0H32_23785</name>
</gene>
<comment type="caution">
    <text evidence="1">The sequence shown here is derived from an EMBL/GenBank/DDBJ whole genome shotgun (WGS) entry which is preliminary data.</text>
</comment>
<organism evidence="1 2">
    <name type="scientific">Roseibium sediminicola</name>
    <dbReference type="NCBI Taxonomy" id="2933272"/>
    <lineage>
        <taxon>Bacteria</taxon>
        <taxon>Pseudomonadati</taxon>
        <taxon>Pseudomonadota</taxon>
        <taxon>Alphaproteobacteria</taxon>
        <taxon>Hyphomicrobiales</taxon>
        <taxon>Stappiaceae</taxon>
        <taxon>Roseibium</taxon>
    </lineage>
</organism>
<protein>
    <submittedName>
        <fullName evidence="1">Uncharacterized protein</fullName>
    </submittedName>
</protein>
<evidence type="ECO:0000313" key="1">
    <source>
        <dbReference type="EMBL" id="MCK7615198.1"/>
    </source>
</evidence>
<dbReference type="EMBL" id="JALNMJ010000022">
    <property type="protein sequence ID" value="MCK7615198.1"/>
    <property type="molecule type" value="Genomic_DNA"/>
</dbReference>
<keyword evidence="2" id="KW-1185">Reference proteome</keyword>
<accession>A0ABT0H0J0</accession>